<dbReference type="InterPro" id="IPR001537">
    <property type="entry name" value="SpoU_MeTrfase"/>
</dbReference>
<dbReference type="PANTHER" id="PTHR46429:SF1">
    <property type="entry name" value="23S RRNA (GUANOSINE-2'-O-)-METHYLTRANSFERASE RLMB"/>
    <property type="match status" value="1"/>
</dbReference>
<evidence type="ECO:0000313" key="4">
    <source>
        <dbReference type="EMBL" id="RWZ79388.1"/>
    </source>
</evidence>
<dbReference type="InterPro" id="IPR029028">
    <property type="entry name" value="Alpha/beta_knot_MTases"/>
</dbReference>
<comment type="caution">
    <text evidence="4">The sequence shown here is derived from an EMBL/GenBank/DDBJ whole genome shotgun (WGS) entry which is preliminary data.</text>
</comment>
<protein>
    <submittedName>
        <fullName evidence="4">TrmH family RNA methyltransferase</fullName>
    </submittedName>
</protein>
<dbReference type="AlphaFoldDB" id="A0A4Q0AIV0"/>
<feature type="domain" description="tRNA/rRNA methyltransferase SpoU type" evidence="3">
    <location>
        <begin position="5"/>
        <end position="160"/>
    </location>
</feature>
<keyword evidence="1 4" id="KW-0489">Methyltransferase</keyword>
<dbReference type="InterPro" id="IPR004441">
    <property type="entry name" value="rRNA_MeTrfase_TrmH"/>
</dbReference>
<evidence type="ECO:0000256" key="1">
    <source>
        <dbReference type="ARBA" id="ARBA00022603"/>
    </source>
</evidence>
<name>A0A4Q0AIV0_9BACT</name>
<dbReference type="Proteomes" id="UP000289269">
    <property type="component" value="Unassembled WGS sequence"/>
</dbReference>
<sequence length="169" mass="18225">MKIQLAVICCDIRSAHNVGSIFRSCDAFGVKRLYLCGVSPWPPLKNDGRLPYLAAKNGRAIAKTALGAEKSVAFEYQPDASLLIRKLKNDGWRIIALEQAANSQPLRGMSPSGRVALLLGEEVRGLPQALLDQADTIAEIRMRGHKESLNVAVAAGIALYQLTGNSQKG</sequence>
<proteinExistence type="predicted"/>
<dbReference type="Pfam" id="PF00588">
    <property type="entry name" value="SpoU_methylase"/>
    <property type="match status" value="1"/>
</dbReference>
<evidence type="ECO:0000313" key="5">
    <source>
        <dbReference type="Proteomes" id="UP000289269"/>
    </source>
</evidence>
<accession>A0A4Q0AIV0</accession>
<dbReference type="GO" id="GO:0032259">
    <property type="term" value="P:methylation"/>
    <property type="evidence" value="ECO:0007669"/>
    <property type="project" value="UniProtKB-KW"/>
</dbReference>
<dbReference type="PANTHER" id="PTHR46429">
    <property type="entry name" value="23S RRNA (GUANOSINE-2'-O-)-METHYLTRANSFERASE RLMB"/>
    <property type="match status" value="1"/>
</dbReference>
<gene>
    <name evidence="4" type="ORF">EOT04_01890</name>
</gene>
<organism evidence="4 5">
    <name type="scientific">Candidatus Chaera renei</name>
    <dbReference type="NCBI Taxonomy" id="2506947"/>
    <lineage>
        <taxon>Bacteria</taxon>
        <taxon>Candidatus Saccharimonadota</taxon>
        <taxon>Candidatus Saccharimonadia</taxon>
        <taxon>Candidatus Saccharimonadales</taxon>
        <taxon>Candidatus Saccharimonadaceae</taxon>
        <taxon>Candidatus Chaera</taxon>
    </lineage>
</organism>
<reference evidence="4" key="1">
    <citation type="submission" date="2019-01" db="EMBL/GenBank/DDBJ databases">
        <title>Genomic signatures and co-occurrence patterns of the ultra-small Saccharimodia (Patescibacteria phylum) suggest a symbiotic lifestyle.</title>
        <authorList>
            <person name="Lemos L."/>
            <person name="Medeiros J."/>
            <person name="Andreote F."/>
            <person name="Fernandes G."/>
            <person name="Varani A."/>
            <person name="Oliveira G."/>
            <person name="Pylro V."/>
        </authorList>
    </citation>
    <scope>NUCLEOTIDE SEQUENCE [LARGE SCALE GENOMIC DNA]</scope>
    <source>
        <strain evidence="4">AMD01</strain>
    </source>
</reference>
<keyword evidence="2" id="KW-0808">Transferase</keyword>
<dbReference type="GO" id="GO:0005829">
    <property type="term" value="C:cytosol"/>
    <property type="evidence" value="ECO:0007669"/>
    <property type="project" value="TreeGrafter"/>
</dbReference>
<keyword evidence="5" id="KW-1185">Reference proteome</keyword>
<dbReference type="InterPro" id="IPR029026">
    <property type="entry name" value="tRNA_m1G_MTases_N"/>
</dbReference>
<dbReference type="GO" id="GO:0006396">
    <property type="term" value="P:RNA processing"/>
    <property type="evidence" value="ECO:0007669"/>
    <property type="project" value="InterPro"/>
</dbReference>
<dbReference type="Gene3D" id="3.40.1280.10">
    <property type="match status" value="1"/>
</dbReference>
<dbReference type="GO" id="GO:0008173">
    <property type="term" value="F:RNA methyltransferase activity"/>
    <property type="evidence" value="ECO:0007669"/>
    <property type="project" value="InterPro"/>
</dbReference>
<dbReference type="EMBL" id="SCKW01000015">
    <property type="protein sequence ID" value="RWZ79388.1"/>
    <property type="molecule type" value="Genomic_DNA"/>
</dbReference>
<evidence type="ECO:0000256" key="2">
    <source>
        <dbReference type="ARBA" id="ARBA00022679"/>
    </source>
</evidence>
<dbReference type="GO" id="GO:0003723">
    <property type="term" value="F:RNA binding"/>
    <property type="evidence" value="ECO:0007669"/>
    <property type="project" value="InterPro"/>
</dbReference>
<evidence type="ECO:0000259" key="3">
    <source>
        <dbReference type="Pfam" id="PF00588"/>
    </source>
</evidence>
<dbReference type="SUPFAM" id="SSF75217">
    <property type="entry name" value="alpha/beta knot"/>
    <property type="match status" value="1"/>
</dbReference>